<keyword evidence="2" id="KW-1185">Reference proteome</keyword>
<protein>
    <submittedName>
        <fullName evidence="1">Uncharacterized protein</fullName>
    </submittedName>
</protein>
<organism evidence="1 2">
    <name type="scientific">Trichogramma kaykai</name>
    <dbReference type="NCBI Taxonomy" id="54128"/>
    <lineage>
        <taxon>Eukaryota</taxon>
        <taxon>Metazoa</taxon>
        <taxon>Ecdysozoa</taxon>
        <taxon>Arthropoda</taxon>
        <taxon>Hexapoda</taxon>
        <taxon>Insecta</taxon>
        <taxon>Pterygota</taxon>
        <taxon>Neoptera</taxon>
        <taxon>Endopterygota</taxon>
        <taxon>Hymenoptera</taxon>
        <taxon>Apocrita</taxon>
        <taxon>Proctotrupomorpha</taxon>
        <taxon>Chalcidoidea</taxon>
        <taxon>Trichogrammatidae</taxon>
        <taxon>Trichogramma</taxon>
    </lineage>
</organism>
<dbReference type="EMBL" id="JBJJXI010000094">
    <property type="protein sequence ID" value="KAL3394002.1"/>
    <property type="molecule type" value="Genomic_DNA"/>
</dbReference>
<proteinExistence type="predicted"/>
<dbReference type="AlphaFoldDB" id="A0ABD2WNE5"/>
<evidence type="ECO:0000313" key="2">
    <source>
        <dbReference type="Proteomes" id="UP001627154"/>
    </source>
</evidence>
<name>A0ABD2WNE5_9HYME</name>
<dbReference type="Proteomes" id="UP001627154">
    <property type="component" value="Unassembled WGS sequence"/>
</dbReference>
<reference evidence="1 2" key="1">
    <citation type="journal article" date="2024" name="bioRxiv">
        <title>A reference genome for Trichogramma kaykai: A tiny desert-dwelling parasitoid wasp with competing sex-ratio distorters.</title>
        <authorList>
            <person name="Culotta J."/>
            <person name="Lindsey A.R."/>
        </authorList>
    </citation>
    <scope>NUCLEOTIDE SEQUENCE [LARGE SCALE GENOMIC DNA]</scope>
    <source>
        <strain evidence="1 2">KSX58</strain>
    </source>
</reference>
<comment type="caution">
    <text evidence="1">The sequence shown here is derived from an EMBL/GenBank/DDBJ whole genome shotgun (WGS) entry which is preliminary data.</text>
</comment>
<accession>A0ABD2WNE5</accession>
<evidence type="ECO:0000313" key="1">
    <source>
        <dbReference type="EMBL" id="KAL3394002.1"/>
    </source>
</evidence>
<sequence>MIIKVKAATKFRYLLSKHRHLNVIRKMIPALCCADAAAAASCKSTNPVHPPLRLSPTLPDLNSCSACARKYLDSFVYQHKHGKNIRPPIDKNIPQYSRTELDSGLSDKLFLAINK</sequence>
<gene>
    <name evidence="1" type="ORF">TKK_011676</name>
</gene>